<organism evidence="1 2">
    <name type="scientific">Azospirillum rugosum</name>
    <dbReference type="NCBI Taxonomy" id="416170"/>
    <lineage>
        <taxon>Bacteria</taxon>
        <taxon>Pseudomonadati</taxon>
        <taxon>Pseudomonadota</taxon>
        <taxon>Alphaproteobacteria</taxon>
        <taxon>Rhodospirillales</taxon>
        <taxon>Azospirillaceae</taxon>
        <taxon>Azospirillum</taxon>
    </lineage>
</organism>
<sequence length="74" mass="7990">MAANWSVRQLVCQAHGCELVVTWRADARWTWAVSVAGERIAVGVANSQEGAQDAALHAADRHARADGTVQLTMF</sequence>
<dbReference type="Proteomes" id="UP000781958">
    <property type="component" value="Unassembled WGS sequence"/>
</dbReference>
<evidence type="ECO:0008006" key="3">
    <source>
        <dbReference type="Google" id="ProtNLM"/>
    </source>
</evidence>
<proteinExistence type="predicted"/>
<protein>
    <recommendedName>
        <fullName evidence="3">DUF1508 domain-containing protein</fullName>
    </recommendedName>
</protein>
<keyword evidence="2" id="KW-1185">Reference proteome</keyword>
<dbReference type="EMBL" id="JAGINP010000026">
    <property type="protein sequence ID" value="MBP2296042.1"/>
    <property type="molecule type" value="Genomic_DNA"/>
</dbReference>
<name>A0ABS4STZ5_9PROT</name>
<evidence type="ECO:0000313" key="1">
    <source>
        <dbReference type="EMBL" id="MBP2296042.1"/>
    </source>
</evidence>
<evidence type="ECO:0000313" key="2">
    <source>
        <dbReference type="Proteomes" id="UP000781958"/>
    </source>
</evidence>
<comment type="caution">
    <text evidence="1">The sequence shown here is derived from an EMBL/GenBank/DDBJ whole genome shotgun (WGS) entry which is preliminary data.</text>
</comment>
<gene>
    <name evidence="1" type="ORF">J2851_005857</name>
</gene>
<dbReference type="RefSeq" id="WP_209770747.1">
    <property type="nucleotide sequence ID" value="NZ_JAGINP010000026.1"/>
</dbReference>
<accession>A0ABS4STZ5</accession>
<reference evidence="1 2" key="1">
    <citation type="submission" date="2021-03" db="EMBL/GenBank/DDBJ databases">
        <title>Genomic Encyclopedia of Type Strains, Phase III (KMG-III): the genomes of soil and plant-associated and newly described type strains.</title>
        <authorList>
            <person name="Whitman W."/>
        </authorList>
    </citation>
    <scope>NUCLEOTIDE SEQUENCE [LARGE SCALE GENOMIC DNA]</scope>
    <source>
        <strain evidence="1 2">IMMIB AFH-6</strain>
    </source>
</reference>